<reference evidence="2" key="2">
    <citation type="journal article" date="2000" name="Genome Res.">
        <title>Normalization and subtraction of cap-trapper-selected cDNAs to prepare full-length cDNA libraries for rapid discovery of new genes.</title>
        <authorList>
            <person name="Carninci P."/>
            <person name="Shibata Y."/>
            <person name="Hayatsu N."/>
            <person name="Sugahara Y."/>
            <person name="Shibata K."/>
            <person name="Itoh M."/>
            <person name="Konno H."/>
            <person name="Okazaki Y."/>
            <person name="Muramatsu M."/>
            <person name="Hayashizaki Y."/>
        </authorList>
    </citation>
    <scope>NUCLEOTIDE SEQUENCE</scope>
    <source>
        <strain evidence="2">C57BL/6J</strain>
        <tissue evidence="2">Eyeball</tissue>
    </source>
</reference>
<reference evidence="2" key="6">
    <citation type="journal article" date="2002" name="Nature">
        <title>Analysis of the mouse transcriptome based on functional annotation of 60,770 full-length cDNAs.</title>
        <authorList>
            <consortium name="The FANTOM Consortium and the RIKEN Genome Exploration Research Group Phase I and II Team"/>
        </authorList>
    </citation>
    <scope>NUCLEOTIDE SEQUENCE</scope>
    <source>
        <strain evidence="2">C57BL/6J</strain>
        <tissue evidence="2">Eyeball</tissue>
    </source>
</reference>
<reference evidence="2" key="4">
    <citation type="journal article" date="2001" name="Nature">
        <title>Functional annotation of a full-length mouse cDNA collection.</title>
        <authorList>
            <consortium name="The RIKEN Genome Exploration Research Group Phase II Team and the FANTOM Consortium"/>
        </authorList>
    </citation>
    <scope>NUCLEOTIDE SEQUENCE</scope>
    <source>
        <strain evidence="2">C57BL/6J</strain>
        <tissue evidence="2">Eyeball</tissue>
    </source>
</reference>
<accession>Q8BPL4</accession>
<evidence type="ECO:0000256" key="1">
    <source>
        <dbReference type="SAM" id="MobiDB-lite"/>
    </source>
</evidence>
<dbReference type="MGI" id="MGI:99569">
    <property type="gene designation" value="S1pr2"/>
</dbReference>
<feature type="compositionally biased region" description="Basic and acidic residues" evidence="1">
    <location>
        <begin position="122"/>
        <end position="131"/>
    </location>
</feature>
<dbReference type="AlphaFoldDB" id="Q8BPL4"/>
<evidence type="ECO:0000313" key="2">
    <source>
        <dbReference type="EMBL" id="BAC35537.1"/>
    </source>
</evidence>
<feature type="compositionally biased region" description="Polar residues" evidence="1">
    <location>
        <begin position="104"/>
        <end position="115"/>
    </location>
</feature>
<gene>
    <name evidence="3" type="primary">S1pr2</name>
</gene>
<proteinExistence type="evidence at transcript level"/>
<feature type="non-terminal residue" evidence="2">
    <location>
        <position position="1"/>
    </location>
</feature>
<reference evidence="2" key="8">
    <citation type="journal article" date="2005" name="Science">
        <title>Antisense Transcription in the Mammalian Transcriptome.</title>
        <authorList>
            <consortium name="RIKEN Genome Exploration Research Group and Genome Science Group (Genome Network Project Core Group) and the FANTOM Consortium"/>
        </authorList>
    </citation>
    <scope>NUCLEOTIDE SEQUENCE</scope>
    <source>
        <strain evidence="2">C57BL/6J</strain>
        <tissue evidence="2">Eyeball</tissue>
    </source>
</reference>
<name>Q8BPL4_MOUSE</name>
<organism evidence="2">
    <name type="scientific">Mus musculus</name>
    <name type="common">Mouse</name>
    <dbReference type="NCBI Taxonomy" id="10090"/>
    <lineage>
        <taxon>Eukaryota</taxon>
        <taxon>Metazoa</taxon>
        <taxon>Chordata</taxon>
        <taxon>Craniata</taxon>
        <taxon>Vertebrata</taxon>
        <taxon>Euteleostomi</taxon>
        <taxon>Mammalia</taxon>
        <taxon>Eutheria</taxon>
        <taxon>Euarchontoglires</taxon>
        <taxon>Glires</taxon>
        <taxon>Rodentia</taxon>
        <taxon>Myomorpha</taxon>
        <taxon>Muroidea</taxon>
        <taxon>Muridae</taxon>
        <taxon>Murinae</taxon>
        <taxon>Mus</taxon>
        <taxon>Mus</taxon>
    </lineage>
</organism>
<protein>
    <submittedName>
        <fullName evidence="2">Uncharacterized protein</fullName>
    </submittedName>
</protein>
<reference evidence="2" key="5">
    <citation type="submission" date="2001-07" db="EMBL/GenBank/DDBJ databases">
        <authorList>
            <person name="Adachi J."/>
            <person name="Aizawa K."/>
            <person name="Akimura T."/>
            <person name="Arakawa T."/>
            <person name="Bono H."/>
            <person name="Carninci P."/>
            <person name="Fukuda S."/>
            <person name="Furuno M."/>
            <person name="Hanagaki T."/>
            <person name="Hara A."/>
            <person name="Hashizume W."/>
            <person name="Hayashida K."/>
            <person name="Hayatsu N."/>
            <person name="Hiramoto K."/>
            <person name="Hiraoka T."/>
            <person name="Hirozane T."/>
            <person name="Hori F."/>
            <person name="Imotani K."/>
            <person name="Ishii Y."/>
            <person name="Itoh M."/>
            <person name="Kagawa I."/>
            <person name="Kasukawa T."/>
            <person name="Katoh H."/>
            <person name="Kawai J."/>
            <person name="Kojima Y."/>
            <person name="Kondo S."/>
            <person name="Konno H."/>
            <person name="Kouda M."/>
            <person name="Koya S."/>
            <person name="Kurihara C."/>
            <person name="Matsuyama T."/>
            <person name="Miyazaki A."/>
            <person name="Murata M."/>
            <person name="Nakamura M."/>
            <person name="Nishi K."/>
            <person name="Nomura K."/>
            <person name="Numazaki R."/>
            <person name="Ohno M."/>
            <person name="Ohsato N."/>
            <person name="Okazaki Y."/>
            <person name="Saito R."/>
            <person name="Saitoh H."/>
            <person name="Sakai C."/>
            <person name="Sakai K."/>
            <person name="Sakazume N."/>
            <person name="Sano H."/>
            <person name="Sasaki D."/>
            <person name="Shibata K."/>
            <person name="Shinagawa A."/>
            <person name="Shiraki T."/>
            <person name="Sogabe Y."/>
            <person name="Tagami M."/>
            <person name="Tagawa A."/>
            <person name="Takahashi F."/>
            <person name="Takaku-Akahira S."/>
            <person name="Takeda Y."/>
            <person name="Tanaka T."/>
            <person name="Tomaru A."/>
            <person name="Toya T."/>
            <person name="Yasunishi A."/>
            <person name="Muramatsu M."/>
            <person name="Hayashizaki Y."/>
        </authorList>
    </citation>
    <scope>NUCLEOTIDE SEQUENCE</scope>
    <source>
        <strain evidence="2">C57BL/6J</strain>
        <tissue evidence="2">Eyeball</tissue>
    </source>
</reference>
<feature type="region of interest" description="Disordered" evidence="1">
    <location>
        <begin position="1"/>
        <end position="131"/>
    </location>
</feature>
<reference evidence="2" key="7">
    <citation type="journal article" date="2005" name="Science">
        <title>The Transcriptional Landscape of the Mammalian Genome.</title>
        <authorList>
            <consortium name="The FANTOM Consortium"/>
            <consortium name="Riken Genome Exploration Research Group and Genome Science Group (Genome Network Project Core Group)"/>
        </authorList>
    </citation>
    <scope>NUCLEOTIDE SEQUENCE</scope>
    <source>
        <strain evidence="2">C57BL/6J</strain>
        <tissue evidence="2">Eyeball</tissue>
    </source>
</reference>
<feature type="compositionally biased region" description="Polar residues" evidence="1">
    <location>
        <begin position="1"/>
        <end position="13"/>
    </location>
</feature>
<sequence length="131" mass="13399">DRPSTANSLQNQPLAVPGRRRQGHSGQGRDPGRPSQVSARGRGEVPIWAAAVHGDPEIPAGGPGPGSGARTGVARAAPGSAAPREQIIYHAPLPTTPGSSPPTQWRTPRLSSPPSFGQEVGAEEKGGIRAL</sequence>
<feature type="compositionally biased region" description="Low complexity" evidence="1">
    <location>
        <begin position="92"/>
        <end position="103"/>
    </location>
</feature>
<evidence type="ECO:0000313" key="3">
    <source>
        <dbReference type="MGI" id="MGI:99569"/>
    </source>
</evidence>
<dbReference type="EMBL" id="AK053813">
    <property type="protein sequence ID" value="BAC35537.1"/>
    <property type="molecule type" value="mRNA"/>
</dbReference>
<dbReference type="AGR" id="MGI:99569"/>
<reference evidence="2" key="3">
    <citation type="journal article" date="2000" name="Genome Res.">
        <title>RIKEN integrated sequence analysis (RISA) system--384-format sequencing pipeline with 384 multicapillary sequencer.</title>
        <authorList>
            <person name="Shibata K."/>
            <person name="Itoh M."/>
            <person name="Aizawa K."/>
            <person name="Nagaoka S."/>
            <person name="Sasaki N."/>
            <person name="Carninci P."/>
            <person name="Konno H."/>
            <person name="Akiyama J."/>
            <person name="Nishi K."/>
            <person name="Kitsunai T."/>
            <person name="Tashiro H."/>
            <person name="Itoh M."/>
            <person name="Sumi N."/>
            <person name="Ishii Y."/>
            <person name="Nakamura S."/>
            <person name="Hazama M."/>
            <person name="Nishine T."/>
            <person name="Harada A."/>
            <person name="Yamamoto R."/>
            <person name="Matsumoto H."/>
            <person name="Sakaguchi S."/>
            <person name="Ikegami T."/>
            <person name="Kashiwagi K."/>
            <person name="Fujiwake S."/>
            <person name="Inoue K."/>
            <person name="Togawa Y."/>
            <person name="Izawa M."/>
            <person name="Ohara E."/>
            <person name="Watahiki M."/>
            <person name="Yoneda Y."/>
            <person name="Ishikawa T."/>
            <person name="Ozawa K."/>
            <person name="Tanaka T."/>
            <person name="Matsuura S."/>
            <person name="Kawai J."/>
            <person name="Okazaki Y."/>
            <person name="Muramatsu M."/>
            <person name="Inoue Y."/>
            <person name="Kira A."/>
            <person name="Hayashizaki Y."/>
        </authorList>
    </citation>
    <scope>NUCLEOTIDE SEQUENCE</scope>
    <source>
        <strain evidence="2">C57BL/6J</strain>
        <tissue evidence="2">Eyeball</tissue>
    </source>
</reference>
<reference evidence="2" key="1">
    <citation type="journal article" date="1999" name="Methods Enzymol.">
        <title>High-efficiency full-length cDNA cloning.</title>
        <authorList>
            <person name="Carninci P."/>
            <person name="Hayashizaki Y."/>
        </authorList>
    </citation>
    <scope>NUCLEOTIDE SEQUENCE</scope>
    <source>
        <strain evidence="2">C57BL/6J</strain>
        <tissue evidence="2">Eyeball</tissue>
    </source>
</reference>